<keyword evidence="3" id="KW-1185">Reference proteome</keyword>
<protein>
    <submittedName>
        <fullName evidence="2">Uncharacterized protein</fullName>
    </submittedName>
</protein>
<evidence type="ECO:0000313" key="2">
    <source>
        <dbReference type="EMBL" id="KAL0120128.1"/>
    </source>
</evidence>
<organism evidence="2 3">
    <name type="scientific">Cardiocondyla obscurior</name>
    <dbReference type="NCBI Taxonomy" id="286306"/>
    <lineage>
        <taxon>Eukaryota</taxon>
        <taxon>Metazoa</taxon>
        <taxon>Ecdysozoa</taxon>
        <taxon>Arthropoda</taxon>
        <taxon>Hexapoda</taxon>
        <taxon>Insecta</taxon>
        <taxon>Pterygota</taxon>
        <taxon>Neoptera</taxon>
        <taxon>Endopterygota</taxon>
        <taxon>Hymenoptera</taxon>
        <taxon>Apocrita</taxon>
        <taxon>Aculeata</taxon>
        <taxon>Formicoidea</taxon>
        <taxon>Formicidae</taxon>
        <taxon>Myrmicinae</taxon>
        <taxon>Cardiocondyla</taxon>
    </lineage>
</organism>
<comment type="caution">
    <text evidence="2">The sequence shown here is derived from an EMBL/GenBank/DDBJ whole genome shotgun (WGS) entry which is preliminary data.</text>
</comment>
<dbReference type="EMBL" id="JADYXP020000007">
    <property type="protein sequence ID" value="KAL0120128.1"/>
    <property type="molecule type" value="Genomic_DNA"/>
</dbReference>
<accession>A0AAW2FXL4</accession>
<feature type="compositionally biased region" description="Basic and acidic residues" evidence="1">
    <location>
        <begin position="10"/>
        <end position="21"/>
    </location>
</feature>
<proteinExistence type="predicted"/>
<sequence>MTARQRRRRPSSEDAAGDRGKTRTHCTYWHILSWFYQRGTLWGPVSKLIRSHDCTRCKLLMATSAVLSISTGLT</sequence>
<dbReference type="AlphaFoldDB" id="A0AAW2FXL4"/>
<evidence type="ECO:0000313" key="3">
    <source>
        <dbReference type="Proteomes" id="UP001430953"/>
    </source>
</evidence>
<gene>
    <name evidence="2" type="ORF">PUN28_008054</name>
</gene>
<dbReference type="Proteomes" id="UP001430953">
    <property type="component" value="Unassembled WGS sequence"/>
</dbReference>
<evidence type="ECO:0000256" key="1">
    <source>
        <dbReference type="SAM" id="MobiDB-lite"/>
    </source>
</evidence>
<reference evidence="2 3" key="1">
    <citation type="submission" date="2023-03" db="EMBL/GenBank/DDBJ databases">
        <title>High recombination rates correlate with genetic variation in Cardiocondyla obscurior ants.</title>
        <authorList>
            <person name="Errbii M."/>
        </authorList>
    </citation>
    <scope>NUCLEOTIDE SEQUENCE [LARGE SCALE GENOMIC DNA]</scope>
    <source>
        <strain evidence="2">Alpha-2009</strain>
        <tissue evidence="2">Whole body</tissue>
    </source>
</reference>
<feature type="region of interest" description="Disordered" evidence="1">
    <location>
        <begin position="1"/>
        <end position="22"/>
    </location>
</feature>
<name>A0AAW2FXL4_9HYME</name>